<dbReference type="InterPro" id="IPR011701">
    <property type="entry name" value="MFS"/>
</dbReference>
<evidence type="ECO:0000256" key="3">
    <source>
        <dbReference type="ARBA" id="ARBA00022692"/>
    </source>
</evidence>
<feature type="transmembrane region" description="Helical" evidence="6">
    <location>
        <begin position="102"/>
        <end position="122"/>
    </location>
</feature>
<comment type="similarity">
    <text evidence="2">Belongs to the major facilitator superfamily. Nitrate/nitrite porter (TC 2.A.1.8) family.</text>
</comment>
<dbReference type="Gene3D" id="1.20.1250.20">
    <property type="entry name" value="MFS general substrate transporter like domains"/>
    <property type="match status" value="1"/>
</dbReference>
<evidence type="ECO:0000256" key="4">
    <source>
        <dbReference type="ARBA" id="ARBA00022989"/>
    </source>
</evidence>
<feature type="transmembrane region" description="Helical" evidence="6">
    <location>
        <begin position="167"/>
        <end position="188"/>
    </location>
</feature>
<keyword evidence="5 6" id="KW-0472">Membrane</keyword>
<evidence type="ECO:0000256" key="1">
    <source>
        <dbReference type="ARBA" id="ARBA00004141"/>
    </source>
</evidence>
<feature type="transmembrane region" description="Helical" evidence="6">
    <location>
        <begin position="312"/>
        <end position="333"/>
    </location>
</feature>
<protein>
    <submittedName>
        <fullName evidence="7">MFS transporter</fullName>
    </submittedName>
</protein>
<feature type="transmembrane region" description="Helical" evidence="6">
    <location>
        <begin position="345"/>
        <end position="363"/>
    </location>
</feature>
<evidence type="ECO:0000256" key="5">
    <source>
        <dbReference type="ARBA" id="ARBA00023136"/>
    </source>
</evidence>
<feature type="transmembrane region" description="Helical" evidence="6">
    <location>
        <begin position="36"/>
        <end position="61"/>
    </location>
</feature>
<evidence type="ECO:0000256" key="6">
    <source>
        <dbReference type="SAM" id="Phobius"/>
    </source>
</evidence>
<organism evidence="7 8">
    <name type="scientific">Rhodococcus kronopolitis</name>
    <dbReference type="NCBI Taxonomy" id="1460226"/>
    <lineage>
        <taxon>Bacteria</taxon>
        <taxon>Bacillati</taxon>
        <taxon>Actinomycetota</taxon>
        <taxon>Actinomycetes</taxon>
        <taxon>Mycobacteriales</taxon>
        <taxon>Nocardiaceae</taxon>
        <taxon>Rhodococcus</taxon>
    </lineage>
</organism>
<keyword evidence="4 6" id="KW-1133">Transmembrane helix</keyword>
<comment type="caution">
    <text evidence="7">The sequence shown here is derived from an EMBL/GenBank/DDBJ whole genome shotgun (WGS) entry which is preliminary data.</text>
</comment>
<feature type="transmembrane region" description="Helical" evidence="6">
    <location>
        <begin position="194"/>
        <end position="217"/>
    </location>
</feature>
<evidence type="ECO:0000313" key="7">
    <source>
        <dbReference type="EMBL" id="MFC4602457.1"/>
    </source>
</evidence>
<evidence type="ECO:0000256" key="2">
    <source>
        <dbReference type="ARBA" id="ARBA00008432"/>
    </source>
</evidence>
<dbReference type="RefSeq" id="WP_378413607.1">
    <property type="nucleotide sequence ID" value="NZ_JBHSFO010000001.1"/>
</dbReference>
<dbReference type="InterPro" id="IPR044772">
    <property type="entry name" value="NO3_transporter"/>
</dbReference>
<dbReference type="InterPro" id="IPR036259">
    <property type="entry name" value="MFS_trans_sf"/>
</dbReference>
<accession>A0ABV9FL05</accession>
<feature type="transmembrane region" description="Helical" evidence="6">
    <location>
        <begin position="400"/>
        <end position="420"/>
    </location>
</feature>
<feature type="transmembrane region" description="Helical" evidence="6">
    <location>
        <begin position="238"/>
        <end position="260"/>
    </location>
</feature>
<reference evidence="8" key="1">
    <citation type="journal article" date="2019" name="Int. J. Syst. Evol. Microbiol.">
        <title>The Global Catalogue of Microorganisms (GCM) 10K type strain sequencing project: providing services to taxonomists for standard genome sequencing and annotation.</title>
        <authorList>
            <consortium name="The Broad Institute Genomics Platform"/>
            <consortium name="The Broad Institute Genome Sequencing Center for Infectious Disease"/>
            <person name="Wu L."/>
            <person name="Ma J."/>
        </authorList>
    </citation>
    <scope>NUCLEOTIDE SEQUENCE [LARGE SCALE GENOMIC DNA]</scope>
    <source>
        <strain evidence="8">CCUG 54520</strain>
    </source>
</reference>
<proteinExistence type="inferred from homology"/>
<dbReference type="Proteomes" id="UP001595914">
    <property type="component" value="Unassembled WGS sequence"/>
</dbReference>
<feature type="transmembrane region" description="Helical" evidence="6">
    <location>
        <begin position="128"/>
        <end position="146"/>
    </location>
</feature>
<name>A0ABV9FL05_9NOCA</name>
<dbReference type="SUPFAM" id="SSF103473">
    <property type="entry name" value="MFS general substrate transporter"/>
    <property type="match status" value="1"/>
</dbReference>
<dbReference type="Pfam" id="PF07690">
    <property type="entry name" value="MFS_1"/>
    <property type="match status" value="1"/>
</dbReference>
<keyword evidence="3 6" id="KW-0812">Transmembrane</keyword>
<evidence type="ECO:0000313" key="8">
    <source>
        <dbReference type="Proteomes" id="UP001595914"/>
    </source>
</evidence>
<keyword evidence="8" id="KW-1185">Reference proteome</keyword>
<gene>
    <name evidence="7" type="ORF">ACFO6S_02000</name>
</gene>
<feature type="transmembrane region" description="Helical" evidence="6">
    <location>
        <begin position="280"/>
        <end position="300"/>
    </location>
</feature>
<comment type="subcellular location">
    <subcellularLocation>
        <location evidence="1">Membrane</location>
        <topology evidence="1">Multi-pass membrane protein</topology>
    </subcellularLocation>
</comment>
<dbReference type="EMBL" id="JBHSFO010000001">
    <property type="protein sequence ID" value="MFC4602457.1"/>
    <property type="molecule type" value="Genomic_DNA"/>
</dbReference>
<dbReference type="PANTHER" id="PTHR23515">
    <property type="entry name" value="HIGH-AFFINITY NITRATE TRANSPORTER 2.3"/>
    <property type="match status" value="1"/>
</dbReference>
<sequence length="473" mass="49301">MTAENLLTRSHYIPNWDAEDVEAWESGGSRIARRNLIWSVVAEHVGFSVWSIWSVMVLFMPTDVYGIDAAGKFFLVAVPTLVGALIRIPYTVATARFGGRNWTVFSALVLLVPLLATLYLMLNPGHSYTTFMLVAALAGVGGGNFASSMTNINAFYPQRLKGWALGLNAGGGNIGVPVIQLIGLLVIATVGNTAPWIVCAVYLVLCGVAAVGAALYMDNLGGQTADLRAMGRALKFRDSWIISFLYIGTFGSFIGFAFAFGQVLQINFLAGGDTAPQAALHAAQIAFIGPLLGSIARPLGGALADRIGGGKITLYTFGAMAMAATVLVVAGTVDDATAGAAGGPVLLALVLGFIALFLLSGLGNGSVYKMIPSIFEAKAQSLTGLDQAGRAAWSRTMSGALIGFAGAIGGLGGVGINLVLRASYNSPAKSATMAFWVFLGFYAVCMVVTWAVFLRRPSRATDAAADDRASVSA</sequence>
<feature type="transmembrane region" description="Helical" evidence="6">
    <location>
        <begin position="432"/>
        <end position="453"/>
    </location>
</feature>
<feature type="transmembrane region" description="Helical" evidence="6">
    <location>
        <begin position="73"/>
        <end position="90"/>
    </location>
</feature>